<reference evidence="1 2" key="1">
    <citation type="submission" date="2018-10" db="EMBL/GenBank/DDBJ databases">
        <title>Genomic Encyclopedia of Archaeal and Bacterial Type Strains, Phase II (KMG-II): from individual species to whole genera.</title>
        <authorList>
            <person name="Goeker M."/>
        </authorList>
    </citation>
    <scope>NUCLEOTIDE SEQUENCE [LARGE SCALE GENOMIC DNA]</scope>
    <source>
        <strain evidence="1 2">DSM 23424</strain>
    </source>
</reference>
<evidence type="ECO:0000313" key="1">
    <source>
        <dbReference type="EMBL" id="RMA56261.1"/>
    </source>
</evidence>
<gene>
    <name evidence="1" type="ORF">BXY75_3460</name>
</gene>
<protein>
    <recommendedName>
        <fullName evidence="3">YD repeat-containing protein</fullName>
    </recommendedName>
</protein>
<organism evidence="1 2">
    <name type="scientific">Ulvibacter antarcticus</name>
    <dbReference type="NCBI Taxonomy" id="442714"/>
    <lineage>
        <taxon>Bacteria</taxon>
        <taxon>Pseudomonadati</taxon>
        <taxon>Bacteroidota</taxon>
        <taxon>Flavobacteriia</taxon>
        <taxon>Flavobacteriales</taxon>
        <taxon>Flavobacteriaceae</taxon>
        <taxon>Ulvibacter</taxon>
    </lineage>
</organism>
<dbReference type="OrthoDB" id="1417299at2"/>
<comment type="caution">
    <text evidence="1">The sequence shown here is derived from an EMBL/GenBank/DDBJ whole genome shotgun (WGS) entry which is preliminary data.</text>
</comment>
<dbReference type="RefSeq" id="WP_121908968.1">
    <property type="nucleotide sequence ID" value="NZ_REFC01000019.1"/>
</dbReference>
<evidence type="ECO:0000313" key="2">
    <source>
        <dbReference type="Proteomes" id="UP000271339"/>
    </source>
</evidence>
<name>A0A3L9Y6C7_9FLAO</name>
<evidence type="ECO:0008006" key="3">
    <source>
        <dbReference type="Google" id="ProtNLM"/>
    </source>
</evidence>
<dbReference type="AlphaFoldDB" id="A0A3L9Y6C7"/>
<dbReference type="EMBL" id="REFC01000019">
    <property type="protein sequence ID" value="RMA56261.1"/>
    <property type="molecule type" value="Genomic_DNA"/>
</dbReference>
<accession>A0A3L9Y6C7</accession>
<keyword evidence="2" id="KW-1185">Reference proteome</keyword>
<sequence length="252" mass="28041">MRFLNITFFIICAFSVLSCDKSASDEFEEANGDITPRYLSSISIVSAQNSNENKNVNFSYDANGKLSSVSDGTDNSLFVYENGSLTNITGQNDNLTIAELYESPYDSYDIGAVESYDSNGNPTRIIYLYEEYNYTTSSYEIFEHTADISYETTHNPFFFTMQAAGIIEVLDGVDFNLGLNPQSAQLVQARALLPVNNPSEVVYRDENGTVLQTVVTDYVYNSDNYPTSASVTATVLETNEVKIYTANIQYTN</sequence>
<proteinExistence type="predicted"/>
<dbReference type="PROSITE" id="PS51257">
    <property type="entry name" value="PROKAR_LIPOPROTEIN"/>
    <property type="match status" value="1"/>
</dbReference>
<dbReference type="Proteomes" id="UP000271339">
    <property type="component" value="Unassembled WGS sequence"/>
</dbReference>